<evidence type="ECO:0000313" key="1">
    <source>
        <dbReference type="EMBL" id="SVE11012.1"/>
    </source>
</evidence>
<protein>
    <submittedName>
        <fullName evidence="1">Uncharacterized protein</fullName>
    </submittedName>
</protein>
<dbReference type="AlphaFoldDB" id="A0A383ATG1"/>
<organism evidence="1">
    <name type="scientific">marine metagenome</name>
    <dbReference type="NCBI Taxonomy" id="408172"/>
    <lineage>
        <taxon>unclassified sequences</taxon>
        <taxon>metagenomes</taxon>
        <taxon>ecological metagenomes</taxon>
    </lineage>
</organism>
<gene>
    <name evidence="1" type="ORF">METZ01_LOCUS463866</name>
</gene>
<accession>A0A383ATG1</accession>
<name>A0A383ATG1_9ZZZZ</name>
<reference evidence="1" key="1">
    <citation type="submission" date="2018-05" db="EMBL/GenBank/DDBJ databases">
        <authorList>
            <person name="Lanie J.A."/>
            <person name="Ng W.-L."/>
            <person name="Kazmierczak K.M."/>
            <person name="Andrzejewski T.M."/>
            <person name="Davidsen T.M."/>
            <person name="Wayne K.J."/>
            <person name="Tettelin H."/>
            <person name="Glass J.I."/>
            <person name="Rusch D."/>
            <person name="Podicherti R."/>
            <person name="Tsui H.-C.T."/>
            <person name="Winkler M.E."/>
        </authorList>
    </citation>
    <scope>NUCLEOTIDE SEQUENCE</scope>
</reference>
<dbReference type="EMBL" id="UINC01194765">
    <property type="protein sequence ID" value="SVE11012.1"/>
    <property type="molecule type" value="Genomic_DNA"/>
</dbReference>
<proteinExistence type="predicted"/>
<sequence length="141" mass="16927">MTNSNLYDEDIKYEQKILNDIKNIDSETWWEMLDEFLTEYIDNNSLDEDKYFGHIFVALIDDECIEDEDFDNVRMKKSVSMDKINTLETWIGLEEVKALENELNEMTDEQKKETVIIYLYSNSWKFITSFQTDKDTIDSWN</sequence>